<dbReference type="InterPro" id="IPR052362">
    <property type="entry name" value="HTH-GbsR_regulator"/>
</dbReference>
<keyword evidence="2" id="KW-0238">DNA-binding</keyword>
<sequence>MNKVELSSKQRELIERLGVSHEKSGIPPAPSRILGLLMVSPELALSFDSIRETLNLSKSATSNALNMLLTMNRIEYITQPGDRKRYFKNRLVSWREEAKTAFERITQVSAILEEVLENRPKNTPEFNENLRDAISFMRFMNQHLPELYLKWEKSKD</sequence>
<feature type="domain" description="HTH marR-type" evidence="4">
    <location>
        <begin position="24"/>
        <end position="85"/>
    </location>
</feature>
<dbReference type="PANTHER" id="PTHR38465">
    <property type="entry name" value="HTH-TYPE TRANSCRIPTIONAL REGULATOR MJ1563-RELATED"/>
    <property type="match status" value="1"/>
</dbReference>
<keyword evidence="6" id="KW-1185">Reference proteome</keyword>
<protein>
    <submittedName>
        <fullName evidence="5">MarR family transcriptional regulator</fullName>
    </submittedName>
</protein>
<dbReference type="Proteomes" id="UP000516305">
    <property type="component" value="Chromosome"/>
</dbReference>
<name>A0A7H0VA30_9FLAO</name>
<dbReference type="PANTHER" id="PTHR38465:SF1">
    <property type="entry name" value="HTH-TYPE TRANSCRIPTIONAL REGULATOR MJ1563-RELATED"/>
    <property type="match status" value="1"/>
</dbReference>
<proteinExistence type="predicted"/>
<evidence type="ECO:0000256" key="1">
    <source>
        <dbReference type="ARBA" id="ARBA00023015"/>
    </source>
</evidence>
<dbReference type="Pfam" id="PF12802">
    <property type="entry name" value="MarR_2"/>
    <property type="match status" value="1"/>
</dbReference>
<dbReference type="GO" id="GO:0003677">
    <property type="term" value="F:DNA binding"/>
    <property type="evidence" value="ECO:0007669"/>
    <property type="project" value="UniProtKB-KW"/>
</dbReference>
<dbReference type="KEGG" id="chyd:H4K34_09270"/>
<evidence type="ECO:0000313" key="5">
    <source>
        <dbReference type="EMBL" id="QNR22578.1"/>
    </source>
</evidence>
<dbReference type="Gene3D" id="1.10.10.10">
    <property type="entry name" value="Winged helix-like DNA-binding domain superfamily/Winged helix DNA-binding domain"/>
    <property type="match status" value="1"/>
</dbReference>
<dbReference type="AlphaFoldDB" id="A0A7H0VA30"/>
<evidence type="ECO:0000313" key="6">
    <source>
        <dbReference type="Proteomes" id="UP000516305"/>
    </source>
</evidence>
<dbReference type="RefSeq" id="WP_210757144.1">
    <property type="nucleotide sequence ID" value="NZ_CP060139.1"/>
</dbReference>
<evidence type="ECO:0000259" key="4">
    <source>
        <dbReference type="Pfam" id="PF12802"/>
    </source>
</evidence>
<dbReference type="InterPro" id="IPR036388">
    <property type="entry name" value="WH-like_DNA-bd_sf"/>
</dbReference>
<keyword evidence="1" id="KW-0805">Transcription regulation</keyword>
<dbReference type="InterPro" id="IPR000835">
    <property type="entry name" value="HTH_MarR-typ"/>
</dbReference>
<organism evidence="5 6">
    <name type="scientific">Croceimicrobium hydrocarbonivorans</name>
    <dbReference type="NCBI Taxonomy" id="2761580"/>
    <lineage>
        <taxon>Bacteria</taxon>
        <taxon>Pseudomonadati</taxon>
        <taxon>Bacteroidota</taxon>
        <taxon>Flavobacteriia</taxon>
        <taxon>Flavobacteriales</taxon>
        <taxon>Owenweeksiaceae</taxon>
        <taxon>Croceimicrobium</taxon>
    </lineage>
</organism>
<reference evidence="5 6" key="1">
    <citation type="submission" date="2020-08" db="EMBL/GenBank/DDBJ databases">
        <title>Croceimicrobium hydrocarbonivorans gen. nov., sp. nov., a novel marine bacterium isolated from a bacterial consortium that degrades polyethylene terephthalate.</title>
        <authorList>
            <person name="Liu R."/>
        </authorList>
    </citation>
    <scope>NUCLEOTIDE SEQUENCE [LARGE SCALE GENOMIC DNA]</scope>
    <source>
        <strain evidence="5 6">A20-9</strain>
    </source>
</reference>
<keyword evidence="3" id="KW-0804">Transcription</keyword>
<dbReference type="EMBL" id="CP060139">
    <property type="protein sequence ID" value="QNR22578.1"/>
    <property type="molecule type" value="Genomic_DNA"/>
</dbReference>
<evidence type="ECO:0000256" key="2">
    <source>
        <dbReference type="ARBA" id="ARBA00023125"/>
    </source>
</evidence>
<dbReference type="SUPFAM" id="SSF46785">
    <property type="entry name" value="Winged helix' DNA-binding domain"/>
    <property type="match status" value="1"/>
</dbReference>
<gene>
    <name evidence="5" type="ORF">H4K34_09270</name>
</gene>
<evidence type="ECO:0000256" key="3">
    <source>
        <dbReference type="ARBA" id="ARBA00023163"/>
    </source>
</evidence>
<accession>A0A7H0VA30</accession>
<dbReference type="InterPro" id="IPR036390">
    <property type="entry name" value="WH_DNA-bd_sf"/>
</dbReference>